<dbReference type="InterPro" id="IPR017946">
    <property type="entry name" value="PLC-like_Pdiesterase_TIM-brl"/>
</dbReference>
<dbReference type="PANTHER" id="PTHR31571:SF1">
    <property type="entry name" value="ALTERED INHERITANCE OF MITOCHONDRIA PROTEIN 6"/>
    <property type="match status" value="1"/>
</dbReference>
<dbReference type="CDD" id="cd08577">
    <property type="entry name" value="PI-PLCc_GDPD_SF_unchar3"/>
    <property type="match status" value="1"/>
</dbReference>
<dbReference type="InterPro" id="IPR039559">
    <property type="entry name" value="AIM6_PI-PLC-like_dom"/>
</dbReference>
<feature type="signal peptide" evidence="2">
    <location>
        <begin position="1"/>
        <end position="23"/>
    </location>
</feature>
<dbReference type="EMBL" id="CP036432">
    <property type="protein sequence ID" value="QDV84294.1"/>
    <property type="molecule type" value="Genomic_DNA"/>
</dbReference>
<dbReference type="Proteomes" id="UP000318081">
    <property type="component" value="Chromosome"/>
</dbReference>
<dbReference type="Gene3D" id="3.20.20.190">
    <property type="entry name" value="Phosphatidylinositol (PI) phosphodiesterase"/>
    <property type="match status" value="1"/>
</dbReference>
<dbReference type="PANTHER" id="PTHR31571">
    <property type="entry name" value="ALTERED INHERITANCE OF MITOCHONDRIA PROTEIN 6"/>
    <property type="match status" value="1"/>
</dbReference>
<dbReference type="SUPFAM" id="SSF51695">
    <property type="entry name" value="PLC-like phosphodiesterases"/>
    <property type="match status" value="1"/>
</dbReference>
<keyword evidence="4" id="KW-1185">Reference proteome</keyword>
<sequence>MNRAATTCLLLILTVFSASTLPAQSVKPARQAPARQAHAHNDYLHDRPLLDALDNGFCSVEADIYLIDGELLVAHDRDKTSPDRTLQGLYLDPLRSRIKKNNGSVYGDGQTLTLLIDIKSEGESTYRALDAVLSQYTDILSHVDEQGVQPGAVTAIISGNRAVDLIAADPTRYAGIDGRLSDLDSDLSPDLLPLISDHWGRNFQWRGEGEMPQADREKLERVLQQAHADRRRVRFWATPDKQTVWAALADAGVDLINTDDLVGLAEFLRSR</sequence>
<evidence type="ECO:0000256" key="1">
    <source>
        <dbReference type="ARBA" id="ARBA00014286"/>
    </source>
</evidence>
<evidence type="ECO:0000313" key="4">
    <source>
        <dbReference type="Proteomes" id="UP000318081"/>
    </source>
</evidence>
<dbReference type="Pfam" id="PF13653">
    <property type="entry name" value="GDPD_2"/>
    <property type="match status" value="1"/>
</dbReference>
<protein>
    <recommendedName>
        <fullName evidence="1">Altered inheritance of mitochondria protein 6</fullName>
    </recommendedName>
</protein>
<proteinExistence type="predicted"/>
<gene>
    <name evidence="3" type="ORF">TBK1r_32390</name>
</gene>
<evidence type="ECO:0000313" key="3">
    <source>
        <dbReference type="EMBL" id="QDV84294.1"/>
    </source>
</evidence>
<keyword evidence="2" id="KW-0732">Signal</keyword>
<accession>A0ABX5XWR9</accession>
<dbReference type="InterPro" id="IPR051236">
    <property type="entry name" value="HAT_RTT109-like"/>
</dbReference>
<name>A0ABX5XWR9_9BACT</name>
<dbReference type="RefSeq" id="WP_145212356.1">
    <property type="nucleotide sequence ID" value="NZ_CP036432.1"/>
</dbReference>
<evidence type="ECO:0000256" key="2">
    <source>
        <dbReference type="SAM" id="SignalP"/>
    </source>
</evidence>
<organism evidence="3 4">
    <name type="scientific">Stieleria magnilauensis</name>
    <dbReference type="NCBI Taxonomy" id="2527963"/>
    <lineage>
        <taxon>Bacteria</taxon>
        <taxon>Pseudomonadati</taxon>
        <taxon>Planctomycetota</taxon>
        <taxon>Planctomycetia</taxon>
        <taxon>Pirellulales</taxon>
        <taxon>Pirellulaceae</taxon>
        <taxon>Stieleria</taxon>
    </lineage>
</organism>
<reference evidence="3 4" key="1">
    <citation type="submission" date="2019-02" db="EMBL/GenBank/DDBJ databases">
        <title>Deep-cultivation of Planctomycetes and their phenomic and genomic characterization uncovers novel biology.</title>
        <authorList>
            <person name="Wiegand S."/>
            <person name="Jogler M."/>
            <person name="Boedeker C."/>
            <person name="Pinto D."/>
            <person name="Vollmers J."/>
            <person name="Rivas-Marin E."/>
            <person name="Kohn T."/>
            <person name="Peeters S.H."/>
            <person name="Heuer A."/>
            <person name="Rast P."/>
            <person name="Oberbeckmann S."/>
            <person name="Bunk B."/>
            <person name="Jeske O."/>
            <person name="Meyerdierks A."/>
            <person name="Storesund J.E."/>
            <person name="Kallscheuer N."/>
            <person name="Luecker S."/>
            <person name="Lage O.M."/>
            <person name="Pohl T."/>
            <person name="Merkel B.J."/>
            <person name="Hornburger P."/>
            <person name="Mueller R.-W."/>
            <person name="Bruemmer F."/>
            <person name="Labrenz M."/>
            <person name="Spormann A.M."/>
            <person name="Op den Camp H."/>
            <person name="Overmann J."/>
            <person name="Amann R."/>
            <person name="Jetten M.S.M."/>
            <person name="Mascher T."/>
            <person name="Medema M.H."/>
            <person name="Devos D.P."/>
            <person name="Kaster A.-K."/>
            <person name="Ovreas L."/>
            <person name="Rohde M."/>
            <person name="Galperin M.Y."/>
            <person name="Jogler C."/>
        </authorList>
    </citation>
    <scope>NUCLEOTIDE SEQUENCE [LARGE SCALE GENOMIC DNA]</scope>
    <source>
        <strain evidence="3 4">TBK1r</strain>
    </source>
</reference>
<feature type="chain" id="PRO_5045147402" description="Altered inheritance of mitochondria protein 6" evidence="2">
    <location>
        <begin position="24"/>
        <end position="271"/>
    </location>
</feature>